<feature type="transmembrane region" description="Helical" evidence="9">
    <location>
        <begin position="92"/>
        <end position="109"/>
    </location>
</feature>
<gene>
    <name evidence="11" type="ORF">H9729_06925</name>
</gene>
<dbReference type="Proteomes" id="UP000886750">
    <property type="component" value="Unassembled WGS sequence"/>
</dbReference>
<reference evidence="11" key="2">
    <citation type="submission" date="2021-04" db="EMBL/GenBank/DDBJ databases">
        <authorList>
            <person name="Gilroy R."/>
        </authorList>
    </citation>
    <scope>NUCLEOTIDE SEQUENCE</scope>
    <source>
        <strain evidence="11">1345</strain>
    </source>
</reference>
<keyword evidence="8 9" id="KW-0472">Membrane</keyword>
<feature type="transmembrane region" description="Helical" evidence="9">
    <location>
        <begin position="13"/>
        <end position="39"/>
    </location>
</feature>
<evidence type="ECO:0000256" key="2">
    <source>
        <dbReference type="ARBA" id="ARBA00009261"/>
    </source>
</evidence>
<feature type="transmembrane region" description="Helical" evidence="9">
    <location>
        <begin position="223"/>
        <end position="244"/>
    </location>
</feature>
<comment type="caution">
    <text evidence="11">The sequence shown here is derived from an EMBL/GenBank/DDBJ whole genome shotgun (WGS) entry which is preliminary data.</text>
</comment>
<evidence type="ECO:0000256" key="8">
    <source>
        <dbReference type="ARBA" id="ARBA00023136"/>
    </source>
</evidence>
<comment type="subcellular location">
    <subcellularLocation>
        <location evidence="1 9">Cell membrane</location>
        <topology evidence="1 9">Multi-pass membrane protein</topology>
    </subcellularLocation>
</comment>
<evidence type="ECO:0000256" key="5">
    <source>
        <dbReference type="ARBA" id="ARBA00022692"/>
    </source>
</evidence>
<proteinExistence type="inferred from homology"/>
<dbReference type="NCBIfam" id="TIGR00835">
    <property type="entry name" value="agcS"/>
    <property type="match status" value="1"/>
</dbReference>
<dbReference type="Pfam" id="PF01235">
    <property type="entry name" value="Na_Ala_symp"/>
    <property type="match status" value="1"/>
</dbReference>
<keyword evidence="7 9" id="KW-1133">Transmembrane helix</keyword>
<keyword evidence="3 9" id="KW-0813">Transport</keyword>
<feature type="transmembrane region" description="Helical" evidence="9">
    <location>
        <begin position="59"/>
        <end position="86"/>
    </location>
</feature>
<feature type="transmembrane region" description="Helical" evidence="9">
    <location>
        <begin position="408"/>
        <end position="429"/>
    </location>
</feature>
<dbReference type="AlphaFoldDB" id="A0A9D1ZX17"/>
<feature type="region of interest" description="Disordered" evidence="10">
    <location>
        <begin position="484"/>
        <end position="525"/>
    </location>
</feature>
<protein>
    <submittedName>
        <fullName evidence="11">Sodium:alanine symporter family protein</fullName>
    </submittedName>
</protein>
<keyword evidence="5 9" id="KW-0812">Transmembrane</keyword>
<evidence type="ECO:0000256" key="1">
    <source>
        <dbReference type="ARBA" id="ARBA00004651"/>
    </source>
</evidence>
<dbReference type="GO" id="GO:0005886">
    <property type="term" value="C:plasma membrane"/>
    <property type="evidence" value="ECO:0007669"/>
    <property type="project" value="UniProtKB-SubCell"/>
</dbReference>
<accession>A0A9D1ZX17</accession>
<evidence type="ECO:0000256" key="7">
    <source>
        <dbReference type="ARBA" id="ARBA00022989"/>
    </source>
</evidence>
<dbReference type="GO" id="GO:0005283">
    <property type="term" value="F:amino acid:sodium symporter activity"/>
    <property type="evidence" value="ECO:0007669"/>
    <property type="project" value="InterPro"/>
</dbReference>
<dbReference type="InterPro" id="IPR001463">
    <property type="entry name" value="Na/Ala_symport"/>
</dbReference>
<evidence type="ECO:0000313" key="11">
    <source>
        <dbReference type="EMBL" id="HIY97405.1"/>
    </source>
</evidence>
<comment type="similarity">
    <text evidence="2 9">Belongs to the alanine or glycine:cation symporter (AGCS) (TC 2.A.25) family.</text>
</comment>
<keyword evidence="6 9" id="KW-0769">Symport</keyword>
<organism evidence="11 12">
    <name type="scientific">Candidatus Borkfalkia excrementigallinarum</name>
    <dbReference type="NCBI Taxonomy" id="2838506"/>
    <lineage>
        <taxon>Bacteria</taxon>
        <taxon>Bacillati</taxon>
        <taxon>Bacillota</taxon>
        <taxon>Clostridia</taxon>
        <taxon>Christensenellales</taxon>
        <taxon>Christensenellaceae</taxon>
        <taxon>Candidatus Borkfalkia</taxon>
    </lineage>
</organism>
<feature type="transmembrane region" description="Helical" evidence="9">
    <location>
        <begin position="360"/>
        <end position="387"/>
    </location>
</feature>
<dbReference type="PROSITE" id="PS00873">
    <property type="entry name" value="NA_ALANINE_SYMP"/>
    <property type="match status" value="1"/>
</dbReference>
<feature type="transmembrane region" description="Helical" evidence="9">
    <location>
        <begin position="250"/>
        <end position="275"/>
    </location>
</feature>
<evidence type="ECO:0000256" key="6">
    <source>
        <dbReference type="ARBA" id="ARBA00022847"/>
    </source>
</evidence>
<dbReference type="PANTHER" id="PTHR30330:SF3">
    <property type="entry name" value="TRANSCRIPTIONAL REGULATOR, LRP FAMILY"/>
    <property type="match status" value="1"/>
</dbReference>
<feature type="transmembrane region" description="Helical" evidence="9">
    <location>
        <begin position="144"/>
        <end position="164"/>
    </location>
</feature>
<reference evidence="11" key="1">
    <citation type="journal article" date="2021" name="PeerJ">
        <title>Extensive microbial diversity within the chicken gut microbiome revealed by metagenomics and culture.</title>
        <authorList>
            <person name="Gilroy R."/>
            <person name="Ravi A."/>
            <person name="Getino M."/>
            <person name="Pursley I."/>
            <person name="Horton D.L."/>
            <person name="Alikhan N.F."/>
            <person name="Baker D."/>
            <person name="Gharbi K."/>
            <person name="Hall N."/>
            <person name="Watson M."/>
            <person name="Adriaenssens E.M."/>
            <person name="Foster-Nyarko E."/>
            <person name="Jarju S."/>
            <person name="Secka A."/>
            <person name="Antonio M."/>
            <person name="Oren A."/>
            <person name="Chaudhuri R.R."/>
            <person name="La Ragione R."/>
            <person name="Hildebrand F."/>
            <person name="Pallen M.J."/>
        </authorList>
    </citation>
    <scope>NUCLEOTIDE SEQUENCE</scope>
    <source>
        <strain evidence="11">1345</strain>
    </source>
</reference>
<dbReference type="EMBL" id="DXCQ01000063">
    <property type="protein sequence ID" value="HIY97405.1"/>
    <property type="molecule type" value="Genomic_DNA"/>
</dbReference>
<evidence type="ECO:0000256" key="4">
    <source>
        <dbReference type="ARBA" id="ARBA00022475"/>
    </source>
</evidence>
<dbReference type="FunFam" id="1.20.1740.10:FF:000004">
    <property type="entry name" value="Sodium:alanine symporter family protein"/>
    <property type="match status" value="1"/>
</dbReference>
<evidence type="ECO:0000256" key="9">
    <source>
        <dbReference type="RuleBase" id="RU363064"/>
    </source>
</evidence>
<evidence type="ECO:0000313" key="12">
    <source>
        <dbReference type="Proteomes" id="UP000886750"/>
    </source>
</evidence>
<keyword evidence="4 9" id="KW-1003">Cell membrane</keyword>
<evidence type="ECO:0000256" key="10">
    <source>
        <dbReference type="SAM" id="MobiDB-lite"/>
    </source>
</evidence>
<sequence>MTFEEIVQAIDDFVWGIPLIVLILGVGIYLTVRLVFLPIRKLPRAFRYMFQKEEGAGEVSSFGALCTALSATIGTGNIVGVATAIVAGGPGALFWMWLAAFFGMATKYAEGLLAVKYRKVYPDGHTLGGPFYYIENGLGRRWKFLAVIFAVLGMCVGLFGIGTFSQVNSITDSVGNIFSSAPALALFGREYNIAVIIAGVVLTVIVGLVLFGGVKRIAKVSEAVVPFMVILYVLVCLVILGANVTVIPQAFAQIFVGAFNPRAVAGGIAGSFFVAMQNGIARGIFSNEAGLGSAPIAAAAAKTKEPVRQGLVSMTGTFLDTLVVCTMTGLAIVITGAWNVESLQGVAVTMQAFSQGLPGILGAAGPVILMVCLIFFAFTTILGWNFYGERCLEYVAGRKKAAIWAYRVLYIMAVFIGPYMTVEAVWNIADIFNGLMAIPNLIALILLSGVVFRETKSYFRRYPTMKSAALESSIEASAEGAACRLEGDAPPGGAEEDYIPPAELAGRQWEEDPPPGAPPEENGKK</sequence>
<dbReference type="PRINTS" id="PR00175">
    <property type="entry name" value="NAALASMPORT"/>
</dbReference>
<dbReference type="PANTHER" id="PTHR30330">
    <property type="entry name" value="AGSS FAMILY TRANSPORTER, SODIUM-ALANINE"/>
    <property type="match status" value="1"/>
</dbReference>
<name>A0A9D1ZX17_9FIRM</name>
<evidence type="ECO:0000256" key="3">
    <source>
        <dbReference type="ARBA" id="ARBA00022448"/>
    </source>
</evidence>
<feature type="transmembrane region" description="Helical" evidence="9">
    <location>
        <begin position="435"/>
        <end position="452"/>
    </location>
</feature>
<feature type="transmembrane region" description="Helical" evidence="9">
    <location>
        <begin position="318"/>
        <end position="340"/>
    </location>
</feature>
<feature type="transmembrane region" description="Helical" evidence="9">
    <location>
        <begin position="191"/>
        <end position="211"/>
    </location>
</feature>
<dbReference type="Gene3D" id="1.20.1740.10">
    <property type="entry name" value="Amino acid/polyamine transporter I"/>
    <property type="match status" value="1"/>
</dbReference>